<comment type="caution">
    <text evidence="1">The sequence shown here is derived from an EMBL/GenBank/DDBJ whole genome shotgun (WGS) entry which is preliminary data.</text>
</comment>
<evidence type="ECO:0000313" key="1">
    <source>
        <dbReference type="EMBL" id="EJW95269.1"/>
    </source>
</evidence>
<name>J9G6Z2_9ZZZZ</name>
<proteinExistence type="predicted"/>
<organism evidence="1">
    <name type="scientific">gut metagenome</name>
    <dbReference type="NCBI Taxonomy" id="749906"/>
    <lineage>
        <taxon>unclassified sequences</taxon>
        <taxon>metagenomes</taxon>
        <taxon>organismal metagenomes</taxon>
    </lineage>
</organism>
<dbReference type="EMBL" id="AMCI01005909">
    <property type="protein sequence ID" value="EJW95269.1"/>
    <property type="molecule type" value="Genomic_DNA"/>
</dbReference>
<sequence length="47" mass="5234">MTTVFASLSTVASFTKSPEGSMRECFRSAITSSILLYRRSTLFCVHL</sequence>
<protein>
    <submittedName>
        <fullName evidence="1">Uncharacterized protein</fullName>
    </submittedName>
</protein>
<gene>
    <name evidence="1" type="ORF">EVA_16621</name>
</gene>
<dbReference type="AlphaFoldDB" id="J9G6Z2"/>
<accession>J9G6Z2</accession>
<reference evidence="1" key="1">
    <citation type="journal article" date="2012" name="PLoS ONE">
        <title>Gene sets for utilization of primary and secondary nutrition supplies in the distal gut of endangered iberian lynx.</title>
        <authorList>
            <person name="Alcaide M."/>
            <person name="Messina E."/>
            <person name="Richter M."/>
            <person name="Bargiela R."/>
            <person name="Peplies J."/>
            <person name="Huws S.A."/>
            <person name="Newbold C.J."/>
            <person name="Golyshin P.N."/>
            <person name="Simon M.A."/>
            <person name="Lopez G."/>
            <person name="Yakimov M.M."/>
            <person name="Ferrer M."/>
        </authorList>
    </citation>
    <scope>NUCLEOTIDE SEQUENCE</scope>
</reference>